<evidence type="ECO:0000256" key="1">
    <source>
        <dbReference type="SAM" id="Phobius"/>
    </source>
</evidence>
<feature type="transmembrane region" description="Helical" evidence="1">
    <location>
        <begin position="29"/>
        <end position="59"/>
    </location>
</feature>
<name>A0ABX2ZL35_9BACI</name>
<evidence type="ECO:0000313" key="3">
    <source>
        <dbReference type="Proteomes" id="UP000094580"/>
    </source>
</evidence>
<keyword evidence="1" id="KW-1133">Transmembrane helix</keyword>
<dbReference type="Proteomes" id="UP000094580">
    <property type="component" value="Unassembled WGS sequence"/>
</dbReference>
<gene>
    <name evidence="2" type="ORF">BED47_12285</name>
</gene>
<dbReference type="EMBL" id="MDKC01000035">
    <property type="protein sequence ID" value="ODG90112.1"/>
    <property type="molecule type" value="Genomic_DNA"/>
</dbReference>
<organism evidence="2 3">
    <name type="scientific">Gottfriedia luciferensis</name>
    <dbReference type="NCBI Taxonomy" id="178774"/>
    <lineage>
        <taxon>Bacteria</taxon>
        <taxon>Bacillati</taxon>
        <taxon>Bacillota</taxon>
        <taxon>Bacilli</taxon>
        <taxon>Bacillales</taxon>
        <taxon>Bacillaceae</taxon>
        <taxon>Gottfriedia</taxon>
    </lineage>
</organism>
<feature type="transmembrane region" description="Helical" evidence="1">
    <location>
        <begin position="5"/>
        <end position="23"/>
    </location>
</feature>
<feature type="transmembrane region" description="Helical" evidence="1">
    <location>
        <begin position="71"/>
        <end position="92"/>
    </location>
</feature>
<keyword evidence="3" id="KW-1185">Reference proteome</keyword>
<reference evidence="2 3" key="1">
    <citation type="submission" date="2016-07" db="EMBL/GenBank/DDBJ databases">
        <authorList>
            <person name="Townsley L."/>
            <person name="Shank E.A."/>
        </authorList>
    </citation>
    <scope>NUCLEOTIDE SEQUENCE [LARGE SCALE GENOMIC DNA]</scope>
    <source>
        <strain evidence="2 3">CH01</strain>
    </source>
</reference>
<dbReference type="RefSeq" id="WP_069035011.1">
    <property type="nucleotide sequence ID" value="NZ_MDKC01000035.1"/>
</dbReference>
<keyword evidence="1" id="KW-0812">Transmembrane</keyword>
<evidence type="ECO:0008006" key="4">
    <source>
        <dbReference type="Google" id="ProtNLM"/>
    </source>
</evidence>
<keyword evidence="1" id="KW-0472">Membrane</keyword>
<proteinExistence type="predicted"/>
<accession>A0ABX2ZL35</accession>
<evidence type="ECO:0000313" key="2">
    <source>
        <dbReference type="EMBL" id="ODG90112.1"/>
    </source>
</evidence>
<comment type="caution">
    <text evidence="2">The sequence shown here is derived from an EMBL/GenBank/DDBJ whole genome shotgun (WGS) entry which is preliminary data.</text>
</comment>
<protein>
    <recommendedName>
        <fullName evidence="4">DUF4878 domain-containing protein</fullName>
    </recommendedName>
</protein>
<sequence>MKIKLLYYAPFLLTVVVVICYGIPETLSFVFGCLFTSIFIFELRILVLCLSYVLYFLMIGKYFNKTVASSFQAALKTIALLGIFLLVSLNIYEPIENIVYFTNETKTELTKRSLNLYQERMKTKGKVEGIYQTSKMHGWGKVEVNGLAEGRILEIYIMPIKKEDKRSVDFYYLYIDGKWRLERTEAFLN</sequence>